<evidence type="ECO:0000313" key="2">
    <source>
        <dbReference type="Proteomes" id="UP000324233"/>
    </source>
</evidence>
<keyword evidence="2" id="KW-1185">Reference proteome</keyword>
<dbReference type="RefSeq" id="WP_148594751.1">
    <property type="nucleotide sequence ID" value="NZ_CP042997.1"/>
</dbReference>
<protein>
    <submittedName>
        <fullName evidence="1">Uncharacterized protein</fullName>
    </submittedName>
</protein>
<dbReference type="Proteomes" id="UP000324233">
    <property type="component" value="Chromosome"/>
</dbReference>
<accession>A0A5B9W2R1</accession>
<dbReference type="EMBL" id="CP042997">
    <property type="protein sequence ID" value="QEH34886.1"/>
    <property type="molecule type" value="Genomic_DNA"/>
</dbReference>
<name>A0A5B9W2R1_9BACT</name>
<organism evidence="1 2">
    <name type="scientific">Aquisphaera giovannonii</name>
    <dbReference type="NCBI Taxonomy" id="406548"/>
    <lineage>
        <taxon>Bacteria</taxon>
        <taxon>Pseudomonadati</taxon>
        <taxon>Planctomycetota</taxon>
        <taxon>Planctomycetia</taxon>
        <taxon>Isosphaerales</taxon>
        <taxon>Isosphaeraceae</taxon>
        <taxon>Aquisphaera</taxon>
    </lineage>
</organism>
<evidence type="ECO:0000313" key="1">
    <source>
        <dbReference type="EMBL" id="QEH34886.1"/>
    </source>
</evidence>
<reference evidence="1 2" key="1">
    <citation type="submission" date="2019-08" db="EMBL/GenBank/DDBJ databases">
        <title>Deep-cultivation of Planctomycetes and their phenomic and genomic characterization uncovers novel biology.</title>
        <authorList>
            <person name="Wiegand S."/>
            <person name="Jogler M."/>
            <person name="Boedeker C."/>
            <person name="Pinto D."/>
            <person name="Vollmers J."/>
            <person name="Rivas-Marin E."/>
            <person name="Kohn T."/>
            <person name="Peeters S.H."/>
            <person name="Heuer A."/>
            <person name="Rast P."/>
            <person name="Oberbeckmann S."/>
            <person name="Bunk B."/>
            <person name="Jeske O."/>
            <person name="Meyerdierks A."/>
            <person name="Storesund J.E."/>
            <person name="Kallscheuer N."/>
            <person name="Luecker S."/>
            <person name="Lage O.M."/>
            <person name="Pohl T."/>
            <person name="Merkel B.J."/>
            <person name="Hornburger P."/>
            <person name="Mueller R.-W."/>
            <person name="Bruemmer F."/>
            <person name="Labrenz M."/>
            <person name="Spormann A.M."/>
            <person name="Op den Camp H."/>
            <person name="Overmann J."/>
            <person name="Amann R."/>
            <person name="Jetten M.S.M."/>
            <person name="Mascher T."/>
            <person name="Medema M.H."/>
            <person name="Devos D.P."/>
            <person name="Kaster A.-K."/>
            <person name="Ovreas L."/>
            <person name="Rohde M."/>
            <person name="Galperin M.Y."/>
            <person name="Jogler C."/>
        </authorList>
    </citation>
    <scope>NUCLEOTIDE SEQUENCE [LARGE SCALE GENOMIC DNA]</scope>
    <source>
        <strain evidence="1 2">OJF2</strain>
    </source>
</reference>
<dbReference type="KEGG" id="agv:OJF2_34310"/>
<proteinExistence type="predicted"/>
<gene>
    <name evidence="1" type="ORF">OJF2_34310</name>
</gene>
<dbReference type="OrthoDB" id="291722at2"/>
<dbReference type="AlphaFoldDB" id="A0A5B9W2R1"/>
<sequence length="167" mass="17509">MTEREWQACRDPEPMLRQVPAARHQRELRLFGAACARRVWRLLPGECRAAVEASERFAGGEIGGEELEAAVARAAEVAAAAFPGHSAPDAASYATSAAVDASSAWPRTATNVMAAASCAASAAGCDAGEADEARYDEAFERARRGELAAQADLLRALIAFPGEPPPA</sequence>